<protein>
    <submittedName>
        <fullName evidence="11">Uncharacterized protein</fullName>
    </submittedName>
</protein>
<keyword evidence="12" id="KW-1185">Reference proteome</keyword>
<accession>A0AAE0SDN3</accession>
<comment type="caution">
    <text evidence="11">The sequence shown here is derived from an EMBL/GenBank/DDBJ whole genome shotgun (WGS) entry which is preliminary data.</text>
</comment>
<evidence type="ECO:0000256" key="2">
    <source>
        <dbReference type="ARBA" id="ARBA00008307"/>
    </source>
</evidence>
<evidence type="ECO:0000313" key="12">
    <source>
        <dbReference type="Proteomes" id="UP001195483"/>
    </source>
</evidence>
<evidence type="ECO:0000256" key="6">
    <source>
        <dbReference type="ARBA" id="ARBA00022741"/>
    </source>
</evidence>
<keyword evidence="7" id="KW-0067">ATP-binding</keyword>
<dbReference type="SMART" id="SM01265">
    <property type="entry name" value="Mab-21"/>
    <property type="match status" value="1"/>
</dbReference>
<dbReference type="GO" id="GO:0046872">
    <property type="term" value="F:metal ion binding"/>
    <property type="evidence" value="ECO:0007669"/>
    <property type="project" value="UniProtKB-KW"/>
</dbReference>
<gene>
    <name evidence="11" type="ORF">CHS0354_021107</name>
</gene>
<keyword evidence="6" id="KW-0547">Nucleotide-binding</keyword>
<dbReference type="InterPro" id="IPR046906">
    <property type="entry name" value="Mab-21_HhH/H2TH-like"/>
</dbReference>
<evidence type="ECO:0000259" key="10">
    <source>
        <dbReference type="Pfam" id="PF20266"/>
    </source>
</evidence>
<organism evidence="11 12">
    <name type="scientific">Potamilus streckersoni</name>
    <dbReference type="NCBI Taxonomy" id="2493646"/>
    <lineage>
        <taxon>Eukaryota</taxon>
        <taxon>Metazoa</taxon>
        <taxon>Spiralia</taxon>
        <taxon>Lophotrochozoa</taxon>
        <taxon>Mollusca</taxon>
        <taxon>Bivalvia</taxon>
        <taxon>Autobranchia</taxon>
        <taxon>Heteroconchia</taxon>
        <taxon>Palaeoheterodonta</taxon>
        <taxon>Unionida</taxon>
        <taxon>Unionoidea</taxon>
        <taxon>Unionidae</taxon>
        <taxon>Ambleminae</taxon>
        <taxon>Lampsilini</taxon>
        <taxon>Potamilus</taxon>
    </lineage>
</organism>
<dbReference type="EMBL" id="JAEAOA010001293">
    <property type="protein sequence ID" value="KAK3589774.1"/>
    <property type="molecule type" value="Genomic_DNA"/>
</dbReference>
<evidence type="ECO:0000256" key="4">
    <source>
        <dbReference type="ARBA" id="ARBA00022695"/>
    </source>
</evidence>
<proteinExistence type="inferred from homology"/>
<evidence type="ECO:0000256" key="7">
    <source>
        <dbReference type="ARBA" id="ARBA00022840"/>
    </source>
</evidence>
<dbReference type="Pfam" id="PF20266">
    <property type="entry name" value="Mab-21_C"/>
    <property type="match status" value="1"/>
</dbReference>
<evidence type="ECO:0000256" key="1">
    <source>
        <dbReference type="ARBA" id="ARBA00001946"/>
    </source>
</evidence>
<feature type="domain" description="Mab-21-like HhH/H2TH-like" evidence="10">
    <location>
        <begin position="264"/>
        <end position="346"/>
    </location>
</feature>
<keyword evidence="8" id="KW-0460">Magnesium</keyword>
<dbReference type="GO" id="GO:0016779">
    <property type="term" value="F:nucleotidyltransferase activity"/>
    <property type="evidence" value="ECO:0007669"/>
    <property type="project" value="UniProtKB-KW"/>
</dbReference>
<comment type="similarity">
    <text evidence="2">Belongs to the mab-21 family.</text>
</comment>
<evidence type="ECO:0000256" key="8">
    <source>
        <dbReference type="ARBA" id="ARBA00022842"/>
    </source>
</evidence>
<reference evidence="11" key="2">
    <citation type="journal article" date="2021" name="Genome Biol. Evol.">
        <title>Developing a high-quality reference genome for a parasitic bivalve with doubly uniparental inheritance (Bivalvia: Unionida).</title>
        <authorList>
            <person name="Smith C.H."/>
        </authorList>
    </citation>
    <scope>NUCLEOTIDE SEQUENCE</scope>
    <source>
        <strain evidence="11">CHS0354</strain>
        <tissue evidence="11">Mantle</tissue>
    </source>
</reference>
<keyword evidence="5" id="KW-0479">Metal-binding</keyword>
<evidence type="ECO:0000256" key="5">
    <source>
        <dbReference type="ARBA" id="ARBA00022723"/>
    </source>
</evidence>
<dbReference type="Pfam" id="PF03281">
    <property type="entry name" value="Mab-21"/>
    <property type="match status" value="1"/>
</dbReference>
<reference evidence="11" key="1">
    <citation type="journal article" date="2021" name="Genome Biol. Evol.">
        <title>A High-Quality Reference Genome for a Parasitic Bivalve with Doubly Uniparental Inheritance (Bivalvia: Unionida).</title>
        <authorList>
            <person name="Smith C.H."/>
        </authorList>
    </citation>
    <scope>NUCLEOTIDE SEQUENCE</scope>
    <source>
        <strain evidence="11">CHS0354</strain>
    </source>
</reference>
<dbReference type="Proteomes" id="UP001195483">
    <property type="component" value="Unassembled WGS sequence"/>
</dbReference>
<comment type="cofactor">
    <cofactor evidence="1">
        <name>Mg(2+)</name>
        <dbReference type="ChEBI" id="CHEBI:18420"/>
    </cofactor>
</comment>
<dbReference type="AlphaFoldDB" id="A0AAE0SDN3"/>
<dbReference type="PANTHER" id="PTHR10656">
    <property type="entry name" value="CELL FATE DETERMINING PROTEIN MAB21-RELATED"/>
    <property type="match status" value="1"/>
</dbReference>
<evidence type="ECO:0000259" key="9">
    <source>
        <dbReference type="Pfam" id="PF03281"/>
    </source>
</evidence>
<dbReference type="InterPro" id="IPR024810">
    <property type="entry name" value="MAB21L/cGLR"/>
</dbReference>
<dbReference type="PANTHER" id="PTHR10656:SF42">
    <property type="entry name" value="CYCLIC GMP-AMP SYNTHASE-LIKE PROTEIN-RELATED"/>
    <property type="match status" value="1"/>
</dbReference>
<evidence type="ECO:0000313" key="11">
    <source>
        <dbReference type="EMBL" id="KAK3589774.1"/>
    </source>
</evidence>
<keyword evidence="3" id="KW-0808">Transferase</keyword>
<dbReference type="GO" id="GO:0005524">
    <property type="term" value="F:ATP binding"/>
    <property type="evidence" value="ECO:0007669"/>
    <property type="project" value="UniProtKB-KW"/>
</dbReference>
<evidence type="ECO:0000256" key="3">
    <source>
        <dbReference type="ARBA" id="ARBA00022679"/>
    </source>
</evidence>
<dbReference type="Gene3D" id="1.10.1410.40">
    <property type="match status" value="1"/>
</dbReference>
<keyword evidence="4" id="KW-0548">Nucleotidyltransferase</keyword>
<feature type="domain" description="Mab-21-like nucleotidyltransferase" evidence="9">
    <location>
        <begin position="91"/>
        <end position="256"/>
    </location>
</feature>
<reference evidence="11" key="3">
    <citation type="submission" date="2023-05" db="EMBL/GenBank/DDBJ databases">
        <authorList>
            <person name="Smith C.H."/>
        </authorList>
    </citation>
    <scope>NUCLEOTIDE SEQUENCE</scope>
    <source>
        <strain evidence="11">CHS0354</strain>
        <tissue evidence="11">Mantle</tissue>
    </source>
</reference>
<name>A0AAE0SDN3_9BIVA</name>
<dbReference type="InterPro" id="IPR046903">
    <property type="entry name" value="Mab-21-like_nuc_Trfase"/>
</dbReference>
<sequence>MRATAEQEVNLQDDLSSVMSFLTRRLSERYHKARIRVVFVEFILKHACGINGMISGSRAEGPHSFESDTDFMYISKDMEVFQCIPDKLDDMKANFLIETGCVYPGYAKLFLLDRGCRNLQLLPEGGDISPLLCKQSQYLSTQSILGRCQALFLKLLPELGLLKQKRYHGPCIQQTYRHLGNHFDLDYLYCIPCNDWPLAASEWISRCRPHGWPSKDLIGSIVSRGHFHIPIGRSRTETDDKEWRLSFSLAEKELIYSFNGPQITCLDILKSLHSILKRKYPGGIESYIWKTSLLWTVENTARTLWTDKHVLDQVVACVQWVVRSIKDKLCPNYFIPANNMLDDKHADPVLEADLLSYLEEISRRSHPLWKDMILTKANDCRDDLLFKYHIFFNTLSVARLSILSGCSSCSKKDVHRYIDRMINLLNTDQSQDETLRAHLLIFSESYRESLNMSDIMNSEEYASPKAASDLQLLLKACDLDVCSGWLKLATVKYQLEDLLGALMIIDNVLSNYGPHVVYYTSFSVIRDQSFAEYPTDERMTISEFSKKYIMYAVMFLHEEMNVVPNPVRYQFCNGGVLSLNPIFYAHFLQFLILCQLGRFEESKSALQEMQNFQNDSSKLETATETLELLAQCYILLEDNIAALGCLAQLVKRGDASVSVYWQLCALLGKIVSSND</sequence>